<name>A0ABW9M7E5_9FIRM</name>
<dbReference type="Pfam" id="PF12841">
    <property type="entry name" value="YvrJ"/>
    <property type="match status" value="1"/>
</dbReference>
<dbReference type="Proteomes" id="UP001637996">
    <property type="component" value="Unassembled WGS sequence"/>
</dbReference>
<dbReference type="EMBL" id="JBGMEI010000003">
    <property type="protein sequence ID" value="MFO3665253.1"/>
    <property type="molecule type" value="Genomic_DNA"/>
</dbReference>
<evidence type="ECO:0000313" key="2">
    <source>
        <dbReference type="Proteomes" id="UP001637996"/>
    </source>
</evidence>
<dbReference type="RefSeq" id="WP_262123148.1">
    <property type="nucleotide sequence ID" value="NZ_JBGMEI010000003.1"/>
</dbReference>
<dbReference type="InterPro" id="IPR024419">
    <property type="entry name" value="YvrJ"/>
</dbReference>
<gene>
    <name evidence="1" type="ORF">ACCQ41_03165</name>
</gene>
<organism evidence="1 2">
    <name type="scientific">Anaerococcus martiniensis</name>
    <dbReference type="NCBI Taxonomy" id="3115615"/>
    <lineage>
        <taxon>Bacteria</taxon>
        <taxon>Bacillati</taxon>
        <taxon>Bacillota</taxon>
        <taxon>Tissierellia</taxon>
        <taxon>Tissierellales</taxon>
        <taxon>Peptoniphilaceae</taxon>
        <taxon>Anaerococcus</taxon>
    </lineage>
</organism>
<proteinExistence type="predicted"/>
<accession>A0ABW9M7E5</accession>
<sequence>MDITKLIGDLGFPIVVSLILIYKLDYKLDEILKEIRELKNPK</sequence>
<keyword evidence="2" id="KW-1185">Reference proteome</keyword>
<protein>
    <submittedName>
        <fullName evidence="1">YvrJ family protein</fullName>
    </submittedName>
</protein>
<comment type="caution">
    <text evidence="1">The sequence shown here is derived from an EMBL/GenBank/DDBJ whole genome shotgun (WGS) entry which is preliminary data.</text>
</comment>
<evidence type="ECO:0000313" key="1">
    <source>
        <dbReference type="EMBL" id="MFO3665253.1"/>
    </source>
</evidence>
<reference evidence="1 2" key="1">
    <citation type="journal article" date="2025" name="Anaerobe">
        <title>Description of Anaerococcus kampingiae sp. nov., Anaerococcus groningensis sp. nov., Anaerococcus martiniensis sp. nov., and Anaerococcus cruorum sp. nov., isolated from human clinical specimens.</title>
        <authorList>
            <person name="Boiten K.E."/>
            <person name="Meijer J."/>
            <person name="van Wezel E.M."/>
            <person name="Veloo A.C.M."/>
        </authorList>
    </citation>
    <scope>NUCLEOTIDE SEQUENCE [LARGE SCALE GENOMIC DNA]</scope>
    <source>
        <strain evidence="1 2">ENR0831</strain>
    </source>
</reference>